<evidence type="ECO:0000256" key="1">
    <source>
        <dbReference type="ARBA" id="ARBA00022801"/>
    </source>
</evidence>
<dbReference type="EMBL" id="BOON01000010">
    <property type="protein sequence ID" value="GII21612.1"/>
    <property type="molecule type" value="Genomic_DNA"/>
</dbReference>
<dbReference type="GO" id="GO:0006203">
    <property type="term" value="P:dGTP catabolic process"/>
    <property type="evidence" value="ECO:0007669"/>
    <property type="project" value="TreeGrafter"/>
</dbReference>
<evidence type="ECO:0000259" key="2">
    <source>
        <dbReference type="PROSITE" id="PS51831"/>
    </source>
</evidence>
<dbReference type="InterPro" id="IPR050135">
    <property type="entry name" value="dGTPase-like"/>
</dbReference>
<dbReference type="PANTHER" id="PTHR11373">
    <property type="entry name" value="DEOXYNUCLEOSIDE TRIPHOSPHATE TRIPHOSPHOHYDROLASE"/>
    <property type="match status" value="1"/>
</dbReference>
<keyword evidence="1" id="KW-0378">Hydrolase</keyword>
<dbReference type="GO" id="GO:0008832">
    <property type="term" value="F:dGTPase activity"/>
    <property type="evidence" value="ECO:0007669"/>
    <property type="project" value="TreeGrafter"/>
</dbReference>
<evidence type="ECO:0000313" key="4">
    <source>
        <dbReference type="Proteomes" id="UP000599074"/>
    </source>
</evidence>
<accession>A0A8J3TAH3</accession>
<dbReference type="AlphaFoldDB" id="A0A8J3TAH3"/>
<keyword evidence="4" id="KW-1185">Reference proteome</keyword>
<protein>
    <submittedName>
        <fullName evidence="3">dGTPase</fullName>
    </submittedName>
</protein>
<name>A0A8J3TAH3_9ACTN</name>
<proteinExistence type="predicted"/>
<dbReference type="SMART" id="SM00471">
    <property type="entry name" value="HDc"/>
    <property type="match status" value="1"/>
</dbReference>
<reference evidence="3" key="1">
    <citation type="submission" date="2021-01" db="EMBL/GenBank/DDBJ databases">
        <title>Whole genome shotgun sequence of Planosporangium mesophilum NBRC 109066.</title>
        <authorList>
            <person name="Komaki H."/>
            <person name="Tamura T."/>
        </authorList>
    </citation>
    <scope>NUCLEOTIDE SEQUENCE</scope>
    <source>
        <strain evidence="3">NBRC 109066</strain>
    </source>
</reference>
<dbReference type="InterPro" id="IPR006674">
    <property type="entry name" value="HD_domain"/>
</dbReference>
<dbReference type="RefSeq" id="WP_168114700.1">
    <property type="nucleotide sequence ID" value="NZ_BOON01000010.1"/>
</dbReference>
<comment type="caution">
    <text evidence="3">The sequence shown here is derived from an EMBL/GenBank/DDBJ whole genome shotgun (WGS) entry which is preliminary data.</text>
</comment>
<dbReference type="InterPro" id="IPR006261">
    <property type="entry name" value="dGTPase"/>
</dbReference>
<gene>
    <name evidence="3" type="primary">dgt_1</name>
    <name evidence="3" type="ORF">Pme01_12090</name>
</gene>
<dbReference type="NCBIfam" id="TIGR01353">
    <property type="entry name" value="dGTP_triPase"/>
    <property type="match status" value="1"/>
</dbReference>
<dbReference type="InterPro" id="IPR003607">
    <property type="entry name" value="HD/PDEase_dom"/>
</dbReference>
<dbReference type="CDD" id="cd00077">
    <property type="entry name" value="HDc"/>
    <property type="match status" value="1"/>
</dbReference>
<dbReference type="Pfam" id="PF01966">
    <property type="entry name" value="HD"/>
    <property type="match status" value="1"/>
</dbReference>
<dbReference type="SUPFAM" id="SSF109604">
    <property type="entry name" value="HD-domain/PDEase-like"/>
    <property type="match status" value="1"/>
</dbReference>
<evidence type="ECO:0000313" key="3">
    <source>
        <dbReference type="EMBL" id="GII21612.1"/>
    </source>
</evidence>
<dbReference type="Proteomes" id="UP000599074">
    <property type="component" value="Unassembled WGS sequence"/>
</dbReference>
<dbReference type="Gene3D" id="1.10.3210.10">
    <property type="entry name" value="Hypothetical protein af1432"/>
    <property type="match status" value="1"/>
</dbReference>
<sequence>MDVPADQRALRLSGAGMIAAGDLAASPYRVDRDRIVSSPHFARLGGVTQVISPGGSGLLVHNRLTHSLKVAQVARVIAERLTADPRYRDLLDKLGGCDADVVEAAALAHDLGHPPFGHLGERVLDTLARQRFALPDGFEGNAQSYRIVTSNQTRGETIGLDLTAAVRAAMLKYPWTRHTYPQPHVRYLDPPPRGAAPPPADPTRGSVKFGAYVTELDDLRQAREPFAGRVDDWQQTVEASVMDTADDIAYAIHDLEDFHRVGVLQQGSVATELMAWQRDADALRSLPAETLAATVRRPGRSAEQLRRDLHRKDSWIACDDAFRAAVEHVRHELVDGLLAAPFDGSVEAEQSVARFSARWTRRLIDAIEVCPDPPVRSGHVLLRPRQWHEVQVLKFVHHRFVLARPDLALHQRGQAALIGTLVEALYDWMVDPEETARLPRRVHDLVELAEAELAGLADDPATLGLIARPTRAELAAMARGRAIVDFVASLTDGQAVALLDALSGRSGQLWTDSFVL</sequence>
<organism evidence="3 4">
    <name type="scientific">Planosporangium mesophilum</name>
    <dbReference type="NCBI Taxonomy" id="689768"/>
    <lineage>
        <taxon>Bacteria</taxon>
        <taxon>Bacillati</taxon>
        <taxon>Actinomycetota</taxon>
        <taxon>Actinomycetes</taxon>
        <taxon>Micromonosporales</taxon>
        <taxon>Micromonosporaceae</taxon>
        <taxon>Planosporangium</taxon>
    </lineage>
</organism>
<dbReference type="PANTHER" id="PTHR11373:SF32">
    <property type="entry name" value="DEOXYGUANOSINETRIPHOSPHATE TRIPHOSPHOHYDROLASE"/>
    <property type="match status" value="1"/>
</dbReference>
<dbReference type="PROSITE" id="PS51831">
    <property type="entry name" value="HD"/>
    <property type="match status" value="1"/>
</dbReference>
<feature type="domain" description="HD" evidence="2">
    <location>
        <begin position="63"/>
        <end position="251"/>
    </location>
</feature>